<name>A0A6J8EK40_MYTCO</name>
<feature type="region of interest" description="Disordered" evidence="1">
    <location>
        <begin position="158"/>
        <end position="177"/>
    </location>
</feature>
<proteinExistence type="predicted"/>
<dbReference type="EMBL" id="CACVKT020009169">
    <property type="protein sequence ID" value="CAC5420798.1"/>
    <property type="molecule type" value="Genomic_DNA"/>
</dbReference>
<dbReference type="SUPFAM" id="SSF52540">
    <property type="entry name" value="P-loop containing nucleoside triphosphate hydrolases"/>
    <property type="match status" value="1"/>
</dbReference>
<evidence type="ECO:0000256" key="1">
    <source>
        <dbReference type="SAM" id="MobiDB-lite"/>
    </source>
</evidence>
<sequence length="226" mass="25663">MSDEKTLLPFSSPTTLYIAGPTQSGKSMFTKKLIENASKMFTETPDRILYAYSEYRTLFDDMQNIPNLTFQEGLPDKREIDEFTLNTKHALIILDDLVSKIVQSSDQLHLFSVTSHHKKASVVLISQSLYPPVFENTIIMAKELILLAKRKYEELLASQPSANEDNQEDMKYSSDPPVDVSTQIGNGLFVEKNDDNYAGTPGVLENPSPKIKNARRRKKNVKWIPY</sequence>
<organism evidence="2 3">
    <name type="scientific">Mytilus coruscus</name>
    <name type="common">Sea mussel</name>
    <dbReference type="NCBI Taxonomy" id="42192"/>
    <lineage>
        <taxon>Eukaryota</taxon>
        <taxon>Metazoa</taxon>
        <taxon>Spiralia</taxon>
        <taxon>Lophotrochozoa</taxon>
        <taxon>Mollusca</taxon>
        <taxon>Bivalvia</taxon>
        <taxon>Autobranchia</taxon>
        <taxon>Pteriomorphia</taxon>
        <taxon>Mytilida</taxon>
        <taxon>Mytiloidea</taxon>
        <taxon>Mytilidae</taxon>
        <taxon>Mytilinae</taxon>
        <taxon>Mytilus</taxon>
    </lineage>
</organism>
<feature type="compositionally biased region" description="Basic residues" evidence="1">
    <location>
        <begin position="212"/>
        <end position="226"/>
    </location>
</feature>
<dbReference type="AlphaFoldDB" id="A0A6J8EK40"/>
<reference evidence="2 3" key="1">
    <citation type="submission" date="2020-06" db="EMBL/GenBank/DDBJ databases">
        <authorList>
            <person name="Li R."/>
            <person name="Bekaert M."/>
        </authorList>
    </citation>
    <scope>NUCLEOTIDE SEQUENCE [LARGE SCALE GENOMIC DNA]</scope>
    <source>
        <strain evidence="3">wild</strain>
    </source>
</reference>
<feature type="region of interest" description="Disordered" evidence="1">
    <location>
        <begin position="198"/>
        <end position="226"/>
    </location>
</feature>
<evidence type="ECO:0000313" key="2">
    <source>
        <dbReference type="EMBL" id="CAC5420798.1"/>
    </source>
</evidence>
<accession>A0A6J8EK40</accession>
<evidence type="ECO:0000313" key="3">
    <source>
        <dbReference type="Proteomes" id="UP000507470"/>
    </source>
</evidence>
<dbReference type="Gene3D" id="3.40.50.300">
    <property type="entry name" value="P-loop containing nucleotide triphosphate hydrolases"/>
    <property type="match status" value="1"/>
</dbReference>
<dbReference type="OrthoDB" id="7692288at2759"/>
<gene>
    <name evidence="2" type="ORF">MCOR_52987</name>
</gene>
<keyword evidence="3" id="KW-1185">Reference proteome</keyword>
<dbReference type="InterPro" id="IPR027417">
    <property type="entry name" value="P-loop_NTPase"/>
</dbReference>
<dbReference type="Proteomes" id="UP000507470">
    <property type="component" value="Unassembled WGS sequence"/>
</dbReference>
<protein>
    <submittedName>
        <fullName evidence="2">Uncharacterized protein</fullName>
    </submittedName>
</protein>